<reference evidence="3 4" key="1">
    <citation type="submission" date="2016-10" db="EMBL/GenBank/DDBJ databases">
        <authorList>
            <person name="de Groot N.N."/>
        </authorList>
    </citation>
    <scope>NUCLEOTIDE SEQUENCE [LARGE SCALE GENOMIC DNA]</scope>
    <source>
        <strain evidence="3 4">DSM 2784</strain>
    </source>
</reference>
<dbReference type="RefSeq" id="WP_092589702.1">
    <property type="nucleotide sequence ID" value="NZ_FMWL01000003.1"/>
</dbReference>
<feature type="domain" description="YbaK/aminoacyl-tRNA synthetase-associated" evidence="2">
    <location>
        <begin position="26"/>
        <end position="151"/>
    </location>
</feature>
<dbReference type="EMBL" id="FMWL01000003">
    <property type="protein sequence ID" value="SCZ77713.1"/>
    <property type="molecule type" value="Genomic_DNA"/>
</dbReference>
<dbReference type="GO" id="GO:0002161">
    <property type="term" value="F:aminoacyl-tRNA deacylase activity"/>
    <property type="evidence" value="ECO:0007669"/>
    <property type="project" value="InterPro"/>
</dbReference>
<gene>
    <name evidence="3" type="ORF">SAMN03080599_00909</name>
</gene>
<dbReference type="FunFam" id="3.90.960.10:FF:000005">
    <property type="entry name" value="Putative prolyl-tRNA synthetase"/>
    <property type="match status" value="1"/>
</dbReference>
<evidence type="ECO:0000313" key="3">
    <source>
        <dbReference type="EMBL" id="SCZ77713.1"/>
    </source>
</evidence>
<dbReference type="CDD" id="cd04335">
    <property type="entry name" value="PrdX_deacylase"/>
    <property type="match status" value="1"/>
</dbReference>
<comment type="similarity">
    <text evidence="1">Belongs to the PRORSD1 family.</text>
</comment>
<organism evidence="3 4">
    <name type="scientific">Acidaminobacter hydrogenoformans DSM 2784</name>
    <dbReference type="NCBI Taxonomy" id="1120920"/>
    <lineage>
        <taxon>Bacteria</taxon>
        <taxon>Bacillati</taxon>
        <taxon>Bacillota</taxon>
        <taxon>Clostridia</taxon>
        <taxon>Peptostreptococcales</taxon>
        <taxon>Acidaminobacteraceae</taxon>
        <taxon>Acidaminobacter</taxon>
    </lineage>
</organism>
<name>A0A1G5RUE6_9FIRM</name>
<dbReference type="PANTHER" id="PTHR31423:SF3">
    <property type="entry name" value="PROLYL-TRNA SYNTHETASE ASSOCIATED DOMAIN-CONTAINING PROTEIN 1-RELATED"/>
    <property type="match status" value="1"/>
</dbReference>
<dbReference type="InterPro" id="IPR040285">
    <property type="entry name" value="ProX/PRXD1"/>
</dbReference>
<dbReference type="Pfam" id="PF04073">
    <property type="entry name" value="tRNA_edit"/>
    <property type="match status" value="1"/>
</dbReference>
<dbReference type="Proteomes" id="UP000199208">
    <property type="component" value="Unassembled WGS sequence"/>
</dbReference>
<dbReference type="InterPro" id="IPR036754">
    <property type="entry name" value="YbaK/aa-tRNA-synt-asso_dom_sf"/>
</dbReference>
<evidence type="ECO:0000256" key="1">
    <source>
        <dbReference type="ARBA" id="ARBA00010201"/>
    </source>
</evidence>
<keyword evidence="4" id="KW-1185">Reference proteome</keyword>
<evidence type="ECO:0000259" key="2">
    <source>
        <dbReference type="Pfam" id="PF04073"/>
    </source>
</evidence>
<sequence length="169" mass="19180">MTNEERAQKVFDALDGLGIGYEVHTHPPVATVEEAKNHWDHIQGTKAKNLFVRDQKGKKHYLIVLEQDKPLNMKWFSEHFGLDKLSFASPERMEKYLGLQPGSVSPFGLINDANKEVIVYIDEEVMGGGHVNFHPNVNTMTLNMASEDFKKYLKAMGNKVHFVAIHMEG</sequence>
<dbReference type="SUPFAM" id="SSF55826">
    <property type="entry name" value="YbaK/ProRS associated domain"/>
    <property type="match status" value="1"/>
</dbReference>
<accession>A0A1G5RUE6</accession>
<protein>
    <submittedName>
        <fullName evidence="3">Ala-tRNA(Pro) deacylase</fullName>
    </submittedName>
</protein>
<dbReference type="AlphaFoldDB" id="A0A1G5RUE6"/>
<dbReference type="OrthoDB" id="9798587at2"/>
<dbReference type="Gene3D" id="3.90.960.10">
    <property type="entry name" value="YbaK/aminoacyl-tRNA synthetase-associated domain"/>
    <property type="match status" value="1"/>
</dbReference>
<dbReference type="InterPro" id="IPR007214">
    <property type="entry name" value="YbaK/aa-tRNA-synth-assoc-dom"/>
</dbReference>
<dbReference type="STRING" id="1120920.SAMN03080599_00909"/>
<dbReference type="PANTHER" id="PTHR31423">
    <property type="entry name" value="YBAK DOMAIN-CONTAINING PROTEIN"/>
    <property type="match status" value="1"/>
</dbReference>
<evidence type="ECO:0000313" key="4">
    <source>
        <dbReference type="Proteomes" id="UP000199208"/>
    </source>
</evidence>
<proteinExistence type="inferred from homology"/>